<name>A0ABS1KYL9_9BACT</name>
<dbReference type="RefSeq" id="WP_202014139.1">
    <property type="nucleotide sequence ID" value="NZ_JAERRB010000011.1"/>
</dbReference>
<comment type="similarity">
    <text evidence="1 4">Belongs to the thiolase-like superfamily. Thiolase family.</text>
</comment>
<evidence type="ECO:0000256" key="2">
    <source>
        <dbReference type="ARBA" id="ARBA00022679"/>
    </source>
</evidence>
<keyword evidence="2 4" id="KW-0808">Transferase</keyword>
<dbReference type="InterPro" id="IPR002155">
    <property type="entry name" value="Thiolase"/>
</dbReference>
<dbReference type="Proteomes" id="UP000613030">
    <property type="component" value="Unassembled WGS sequence"/>
</dbReference>
<dbReference type="Pfam" id="PF02803">
    <property type="entry name" value="Thiolase_C"/>
    <property type="match status" value="1"/>
</dbReference>
<dbReference type="EMBL" id="JAERRB010000011">
    <property type="protein sequence ID" value="MBL0744484.1"/>
    <property type="molecule type" value="Genomic_DNA"/>
</dbReference>
<dbReference type="NCBIfam" id="NF006740">
    <property type="entry name" value="PRK09268.1"/>
    <property type="match status" value="1"/>
</dbReference>
<dbReference type="InterPro" id="IPR050521">
    <property type="entry name" value="3-ketoacyl-CoA_Thiolase"/>
</dbReference>
<dbReference type="NCBIfam" id="TIGR01930">
    <property type="entry name" value="AcCoA-C-Actrans"/>
    <property type="match status" value="1"/>
</dbReference>
<evidence type="ECO:0000256" key="4">
    <source>
        <dbReference type="RuleBase" id="RU003557"/>
    </source>
</evidence>
<keyword evidence="8" id="KW-1185">Reference proteome</keyword>
<comment type="caution">
    <text evidence="7">The sequence shown here is derived from an EMBL/GenBank/DDBJ whole genome shotgun (WGS) entry which is preliminary data.</text>
</comment>
<dbReference type="PIRSF" id="PIRSF000429">
    <property type="entry name" value="Ac-CoA_Ac_transf"/>
    <property type="match status" value="1"/>
</dbReference>
<reference evidence="7 8" key="1">
    <citation type="submission" date="2021-01" db="EMBL/GenBank/DDBJ databases">
        <title>Chryseolinea sp. Jin1 Genome sequencing and assembly.</title>
        <authorList>
            <person name="Kim I."/>
        </authorList>
    </citation>
    <scope>NUCLEOTIDE SEQUENCE [LARGE SCALE GENOMIC DNA]</scope>
    <source>
        <strain evidence="7 8">Jin1</strain>
    </source>
</reference>
<accession>A0ABS1KYL9</accession>
<dbReference type="CDD" id="cd00751">
    <property type="entry name" value="thiolase"/>
    <property type="match status" value="1"/>
</dbReference>
<evidence type="ECO:0000259" key="5">
    <source>
        <dbReference type="Pfam" id="PF00108"/>
    </source>
</evidence>
<dbReference type="InterPro" id="IPR020613">
    <property type="entry name" value="Thiolase_CS"/>
</dbReference>
<dbReference type="GO" id="GO:0003985">
    <property type="term" value="F:acetyl-CoA C-acetyltransferase activity"/>
    <property type="evidence" value="ECO:0007669"/>
    <property type="project" value="UniProtKB-EC"/>
</dbReference>
<evidence type="ECO:0000259" key="6">
    <source>
        <dbReference type="Pfam" id="PF02803"/>
    </source>
</evidence>
<protein>
    <submittedName>
        <fullName evidence="7">Acetyl-CoA C-acetyltransferase</fullName>
        <ecNumber evidence="7">2.3.1.9</ecNumber>
    </submittedName>
</protein>
<organism evidence="7 8">
    <name type="scientific">Chryseolinea lacunae</name>
    <dbReference type="NCBI Taxonomy" id="2801331"/>
    <lineage>
        <taxon>Bacteria</taxon>
        <taxon>Pseudomonadati</taxon>
        <taxon>Bacteroidota</taxon>
        <taxon>Cytophagia</taxon>
        <taxon>Cytophagales</taxon>
        <taxon>Fulvivirgaceae</taxon>
        <taxon>Chryseolinea</taxon>
    </lineage>
</organism>
<dbReference type="InterPro" id="IPR020616">
    <property type="entry name" value="Thiolase_N"/>
</dbReference>
<dbReference type="EC" id="2.3.1.9" evidence="7"/>
<gene>
    <name evidence="7" type="ORF">JI741_24840</name>
</gene>
<dbReference type="PANTHER" id="PTHR42689:SF1">
    <property type="entry name" value="ACETYL-COA ACYLTRANSFERASE FADA2 (3-KETOACYL-COA THIOLASE) (BETA-KETOTHIOLASE)-RELATED"/>
    <property type="match status" value="1"/>
</dbReference>
<feature type="domain" description="Thiolase N-terminal" evidence="5">
    <location>
        <begin position="8"/>
        <end position="276"/>
    </location>
</feature>
<evidence type="ECO:0000256" key="3">
    <source>
        <dbReference type="ARBA" id="ARBA00023315"/>
    </source>
</evidence>
<dbReference type="PANTHER" id="PTHR42689">
    <property type="entry name" value="ACETYL-COA ACYLTRANSFERASE FADA2 (3-KETOACYL-COA THIOLASE) (BETA-KETOTHIOLASE)-RELATED"/>
    <property type="match status" value="1"/>
</dbReference>
<feature type="domain" description="Thiolase C-terminal" evidence="6">
    <location>
        <begin position="287"/>
        <end position="425"/>
    </location>
</feature>
<sequence>MFNLQRKVAIVGGQRIPFVRSFREYARTSNQEMLTAAMEALVQRHNLGGKRVGDVALGAVMANPMEWNLAREVVQGTSLSAHTPAFNASRACGTSLETLGLMALKIAAGQIDSGIAAGSDTNSDLPVVAQRSLAWKLMDLNNAKTLGQRLSVLSRLRFRDFKPSYPDIVEPQTGLSMGQHTELMVKEWGISRLAQDELAFESHAKGAKAYRDGFYNDLVTPYKNVTRDTILRDDTTMAKLATLKPAFDKSSAGTLTAGNSTSFTDGAAAVLLASEDFAARNNLGIQAYVTDVEAAAVDYVNGAGLLMAPTLAVARMLQRNRLTLQDFDFYEIHEAFAGQVLCTLKAWESADYCKDELGLSAPLGNIDRNKLNVKGGSLALGHPFGATGARIVATLAKLLHEKGKGRGLISICTGGGMGVVAILEK</sequence>
<evidence type="ECO:0000313" key="7">
    <source>
        <dbReference type="EMBL" id="MBL0744484.1"/>
    </source>
</evidence>
<evidence type="ECO:0000313" key="8">
    <source>
        <dbReference type="Proteomes" id="UP000613030"/>
    </source>
</evidence>
<dbReference type="Pfam" id="PF00108">
    <property type="entry name" value="Thiolase_N"/>
    <property type="match status" value="1"/>
</dbReference>
<keyword evidence="3 4" id="KW-0012">Acyltransferase</keyword>
<dbReference type="PROSITE" id="PS00737">
    <property type="entry name" value="THIOLASE_2"/>
    <property type="match status" value="1"/>
</dbReference>
<dbReference type="SUPFAM" id="SSF53901">
    <property type="entry name" value="Thiolase-like"/>
    <property type="match status" value="2"/>
</dbReference>
<proteinExistence type="inferred from homology"/>
<evidence type="ECO:0000256" key="1">
    <source>
        <dbReference type="ARBA" id="ARBA00010982"/>
    </source>
</evidence>
<dbReference type="Gene3D" id="3.40.47.10">
    <property type="match status" value="1"/>
</dbReference>
<dbReference type="InterPro" id="IPR020617">
    <property type="entry name" value="Thiolase_C"/>
</dbReference>
<dbReference type="InterPro" id="IPR016039">
    <property type="entry name" value="Thiolase-like"/>
</dbReference>